<proteinExistence type="predicted"/>
<dbReference type="PROSITE" id="PS51257">
    <property type="entry name" value="PROKAR_LIPOPROTEIN"/>
    <property type="match status" value="1"/>
</dbReference>
<keyword evidence="1" id="KW-0732">Signal</keyword>
<dbReference type="AlphaFoldDB" id="A0A6A6A1I9"/>
<keyword evidence="3" id="KW-1185">Reference proteome</keyword>
<reference evidence="2" key="1">
    <citation type="journal article" date="2020" name="Stud. Mycol.">
        <title>101 Dothideomycetes genomes: a test case for predicting lifestyles and emergence of pathogens.</title>
        <authorList>
            <person name="Haridas S."/>
            <person name="Albert R."/>
            <person name="Binder M."/>
            <person name="Bloem J."/>
            <person name="Labutti K."/>
            <person name="Salamov A."/>
            <person name="Andreopoulos B."/>
            <person name="Baker S."/>
            <person name="Barry K."/>
            <person name="Bills G."/>
            <person name="Bluhm B."/>
            <person name="Cannon C."/>
            <person name="Castanera R."/>
            <person name="Culley D."/>
            <person name="Daum C."/>
            <person name="Ezra D."/>
            <person name="Gonzalez J."/>
            <person name="Henrissat B."/>
            <person name="Kuo A."/>
            <person name="Liang C."/>
            <person name="Lipzen A."/>
            <person name="Lutzoni F."/>
            <person name="Magnuson J."/>
            <person name="Mondo S."/>
            <person name="Nolan M."/>
            <person name="Ohm R."/>
            <person name="Pangilinan J."/>
            <person name="Park H.-J."/>
            <person name="Ramirez L."/>
            <person name="Alfaro M."/>
            <person name="Sun H."/>
            <person name="Tritt A."/>
            <person name="Yoshinaga Y."/>
            <person name="Zwiers L.-H."/>
            <person name="Turgeon B."/>
            <person name="Goodwin S."/>
            <person name="Spatafora J."/>
            <person name="Crous P."/>
            <person name="Grigoriev I."/>
        </authorList>
    </citation>
    <scope>NUCLEOTIDE SEQUENCE</scope>
    <source>
        <strain evidence="2">CBS 119687</strain>
    </source>
</reference>
<protein>
    <recommendedName>
        <fullName evidence="4">Lytic polysaccharide monooxygenase</fullName>
    </recommendedName>
</protein>
<dbReference type="OrthoDB" id="5276978at2759"/>
<sequence>MKLTPVFYTLFFAASSCAHSWLHCTDHNDVILEWMKENATLYDPPREVDPLMPWFSHLCAGWPRAKHNPGFWADESTNYAWHISAAVSQGDTHACHPDQRSPLYRTGPFAQPPTSAGPELVFTESPAPMATSRPGRELKLLFGGNGHSRGDNVGGHGDPGRVAVYWKGEPEAEIVDISEFTEENRLQEAGFSDESFAYPADVSVTTPPELHDKGNWLTLKL</sequence>
<evidence type="ECO:0000256" key="1">
    <source>
        <dbReference type="SAM" id="SignalP"/>
    </source>
</evidence>
<evidence type="ECO:0000313" key="3">
    <source>
        <dbReference type="Proteomes" id="UP000799771"/>
    </source>
</evidence>
<dbReference type="EMBL" id="ML977519">
    <property type="protein sequence ID" value="KAF2124588.1"/>
    <property type="molecule type" value="Genomic_DNA"/>
</dbReference>
<organism evidence="2 3">
    <name type="scientific">Dothidotthia symphoricarpi CBS 119687</name>
    <dbReference type="NCBI Taxonomy" id="1392245"/>
    <lineage>
        <taxon>Eukaryota</taxon>
        <taxon>Fungi</taxon>
        <taxon>Dikarya</taxon>
        <taxon>Ascomycota</taxon>
        <taxon>Pezizomycotina</taxon>
        <taxon>Dothideomycetes</taxon>
        <taxon>Pleosporomycetidae</taxon>
        <taxon>Pleosporales</taxon>
        <taxon>Dothidotthiaceae</taxon>
        <taxon>Dothidotthia</taxon>
    </lineage>
</organism>
<dbReference type="GeneID" id="54404850"/>
<evidence type="ECO:0000313" key="2">
    <source>
        <dbReference type="EMBL" id="KAF2124588.1"/>
    </source>
</evidence>
<gene>
    <name evidence="2" type="ORF">P153DRAFT_301965</name>
</gene>
<name>A0A6A6A1I9_9PLEO</name>
<dbReference type="Proteomes" id="UP000799771">
    <property type="component" value="Unassembled WGS sequence"/>
</dbReference>
<feature type="chain" id="PRO_5025561586" description="Lytic polysaccharide monooxygenase" evidence="1">
    <location>
        <begin position="19"/>
        <end position="221"/>
    </location>
</feature>
<feature type="signal peptide" evidence="1">
    <location>
        <begin position="1"/>
        <end position="18"/>
    </location>
</feature>
<accession>A0A6A6A1I9</accession>
<evidence type="ECO:0008006" key="4">
    <source>
        <dbReference type="Google" id="ProtNLM"/>
    </source>
</evidence>
<dbReference type="RefSeq" id="XP_033518981.1">
    <property type="nucleotide sequence ID" value="XM_033664418.1"/>
</dbReference>